<dbReference type="RefSeq" id="WP_067660968.1">
    <property type="nucleotide sequence ID" value="NZ_FQXG01000005.1"/>
</dbReference>
<dbReference type="PANTHER" id="PTHR43684">
    <property type="match status" value="1"/>
</dbReference>
<evidence type="ECO:0000256" key="1">
    <source>
        <dbReference type="ARBA" id="ARBA00004275"/>
    </source>
</evidence>
<dbReference type="OrthoDB" id="9797151at2"/>
<evidence type="ECO:0000256" key="3">
    <source>
        <dbReference type="ARBA" id="ARBA00023235"/>
    </source>
</evidence>
<dbReference type="InterPro" id="IPR029045">
    <property type="entry name" value="ClpP/crotonase-like_dom_sf"/>
</dbReference>
<dbReference type="Proteomes" id="UP000184268">
    <property type="component" value="Unassembled WGS sequence"/>
</dbReference>
<dbReference type="AlphaFoldDB" id="A0A1M5X7J2"/>
<organism evidence="4 5">
    <name type="scientific">Ferrimonas marina</name>
    <dbReference type="NCBI Taxonomy" id="299255"/>
    <lineage>
        <taxon>Bacteria</taxon>
        <taxon>Pseudomonadati</taxon>
        <taxon>Pseudomonadota</taxon>
        <taxon>Gammaproteobacteria</taxon>
        <taxon>Alteromonadales</taxon>
        <taxon>Ferrimonadaceae</taxon>
        <taxon>Ferrimonas</taxon>
    </lineage>
</organism>
<reference evidence="4 5" key="1">
    <citation type="submission" date="2016-11" db="EMBL/GenBank/DDBJ databases">
        <authorList>
            <person name="Jaros S."/>
            <person name="Januszkiewicz K."/>
            <person name="Wedrychowicz H."/>
        </authorList>
    </citation>
    <scope>NUCLEOTIDE SEQUENCE [LARGE SCALE GENOMIC DNA]</scope>
    <source>
        <strain evidence="4 5">DSM 16917</strain>
    </source>
</reference>
<dbReference type="SUPFAM" id="SSF52096">
    <property type="entry name" value="ClpP/crotonase"/>
    <property type="match status" value="1"/>
</dbReference>
<dbReference type="PANTHER" id="PTHR43684:SF1">
    <property type="entry name" value="ENOYL-COA DELTA ISOMERASE 2"/>
    <property type="match status" value="1"/>
</dbReference>
<dbReference type="InterPro" id="IPR001753">
    <property type="entry name" value="Enoyl-CoA_hydra/iso"/>
</dbReference>
<gene>
    <name evidence="4" type="ORF">SAMN02745129_3256</name>
</gene>
<keyword evidence="5" id="KW-1185">Reference proteome</keyword>
<accession>A0A1M5X7J2</accession>
<sequence length="246" mass="26868">MDPVLCHRHGGVMVLTLNRQNKRNALTQNMYAVLVQHLEQAESDPEVRAVLFQGSAECFCAGNDLNDFLALDQVNEQTPVLRFVRQLPKMTKPLLAAVAGPAVGIGTTLLLHCDLVYATADARLQLPFVNLGIVPEAGSSLLLPLHVGRQRASELLLLGQPFSGQQAADWGMINAIVPAEELLELAMSRAQALAAQPPKAMISTLALLRQSRPADLEVCIERELELFLQHVNSAECRQILTQLTAR</sequence>
<dbReference type="CDD" id="cd06558">
    <property type="entry name" value="crotonase-like"/>
    <property type="match status" value="1"/>
</dbReference>
<evidence type="ECO:0000313" key="4">
    <source>
        <dbReference type="EMBL" id="SHH95193.1"/>
    </source>
</evidence>
<keyword evidence="3" id="KW-0413">Isomerase</keyword>
<dbReference type="Pfam" id="PF00378">
    <property type="entry name" value="ECH_1"/>
    <property type="match status" value="1"/>
</dbReference>
<dbReference type="GO" id="GO:0004165">
    <property type="term" value="F:delta(3)-delta(2)-enoyl-CoA isomerase activity"/>
    <property type="evidence" value="ECO:0007669"/>
    <property type="project" value="UniProtKB-ARBA"/>
</dbReference>
<dbReference type="EMBL" id="FQXG01000005">
    <property type="protein sequence ID" value="SHH95193.1"/>
    <property type="molecule type" value="Genomic_DNA"/>
</dbReference>
<proteinExistence type="predicted"/>
<comment type="subcellular location">
    <subcellularLocation>
        <location evidence="1">Peroxisome</location>
    </subcellularLocation>
</comment>
<evidence type="ECO:0000313" key="5">
    <source>
        <dbReference type="Proteomes" id="UP000184268"/>
    </source>
</evidence>
<dbReference type="STRING" id="299255.SAMN02745129_3256"/>
<name>A0A1M5X7J2_9GAMM</name>
<keyword evidence="2" id="KW-0576">Peroxisome</keyword>
<dbReference type="Gene3D" id="3.90.226.10">
    <property type="entry name" value="2-enoyl-CoA Hydratase, Chain A, domain 1"/>
    <property type="match status" value="1"/>
</dbReference>
<evidence type="ECO:0000256" key="2">
    <source>
        <dbReference type="ARBA" id="ARBA00023140"/>
    </source>
</evidence>
<protein>
    <submittedName>
        <fullName evidence="4">Enoyl-CoA hydratase/carnithine racemase</fullName>
    </submittedName>
</protein>
<dbReference type="InterPro" id="IPR051053">
    <property type="entry name" value="ECH/Chromodomain_protein"/>
</dbReference>